<evidence type="ECO:0000256" key="1">
    <source>
        <dbReference type="ARBA" id="ARBA00022448"/>
    </source>
</evidence>
<feature type="signal peptide" evidence="4">
    <location>
        <begin position="1"/>
        <end position="23"/>
    </location>
</feature>
<evidence type="ECO:0000313" key="7">
    <source>
        <dbReference type="EMBL" id="MUI13006.1"/>
    </source>
</evidence>
<gene>
    <name evidence="4 7" type="primary">lptA</name>
    <name evidence="7" type="ORF">GJV26_11120</name>
</gene>
<dbReference type="Proteomes" id="UP000431684">
    <property type="component" value="Unassembled WGS sequence"/>
</dbReference>
<dbReference type="PANTHER" id="PTHR36504:SF1">
    <property type="entry name" value="LIPOPOLYSACCHARIDE EXPORT SYSTEM PROTEIN LPTA"/>
    <property type="match status" value="1"/>
</dbReference>
<dbReference type="RefSeq" id="WP_155708876.1">
    <property type="nucleotide sequence ID" value="NZ_BMWU01000009.1"/>
</dbReference>
<feature type="chain" id="PRO_5026406419" description="Lipopolysaccharide export system protein LptA" evidence="4">
    <location>
        <begin position="24"/>
        <end position="215"/>
    </location>
</feature>
<keyword evidence="1 4" id="KW-0813">Transport</keyword>
<dbReference type="PANTHER" id="PTHR36504">
    <property type="entry name" value="LIPOPOLYSACCHARIDE EXPORT SYSTEM PROTEIN LPTA"/>
    <property type="match status" value="1"/>
</dbReference>
<evidence type="ECO:0000256" key="3">
    <source>
        <dbReference type="ARBA" id="ARBA00022764"/>
    </source>
</evidence>
<dbReference type="GO" id="GO:0030288">
    <property type="term" value="C:outer membrane-bounded periplasmic space"/>
    <property type="evidence" value="ECO:0007669"/>
    <property type="project" value="TreeGrafter"/>
</dbReference>
<dbReference type="GO" id="GO:0009279">
    <property type="term" value="C:cell outer membrane"/>
    <property type="evidence" value="ECO:0007669"/>
    <property type="project" value="TreeGrafter"/>
</dbReference>
<dbReference type="InterPro" id="IPR005653">
    <property type="entry name" value="OstA-like_N"/>
</dbReference>
<proteinExistence type="inferred from homology"/>
<dbReference type="HAMAP" id="MF_01914">
    <property type="entry name" value="LPS_assembly_LptA"/>
    <property type="match status" value="1"/>
</dbReference>
<dbReference type="Pfam" id="PF03968">
    <property type="entry name" value="LptD_N"/>
    <property type="match status" value="1"/>
</dbReference>
<comment type="similarity">
    <text evidence="4">Belongs to the LptA family.</text>
</comment>
<keyword evidence="8" id="KW-1185">Reference proteome</keyword>
<dbReference type="InterPro" id="IPR052037">
    <property type="entry name" value="LPS_export_LptA"/>
</dbReference>
<sequence length="215" mass="22927" precursor="true">MKKLMLSALLPVLLLGAAGIASAEKADSYKPTEINYGRLDADDVKQVYTFTGDVTLTRGTLRMKADKAVVTYTPDGYQLATLTGGGKKVAFRQKRDGEGDQWMEGEADRIEYDEKAELVKMYSKAKIRRLEGKKPSDEVEGEFISYDSRREFFSVRNTSTGADKPGAGRGTMVIQPKRTEPPAGTPANAPAGAPAGAPAVAPSSTQPPAAPAAGQ</sequence>
<dbReference type="GO" id="GO:0043165">
    <property type="term" value="P:Gram-negative-bacterium-type cell outer membrane assembly"/>
    <property type="evidence" value="ECO:0007669"/>
    <property type="project" value="UniProtKB-UniRule"/>
</dbReference>
<evidence type="ECO:0000313" key="8">
    <source>
        <dbReference type="Proteomes" id="UP000431684"/>
    </source>
</evidence>
<protein>
    <recommendedName>
        <fullName evidence="4">Lipopolysaccharide export system protein LptA</fullName>
    </recommendedName>
</protein>
<reference evidence="7 8" key="1">
    <citation type="submission" date="2019-11" db="EMBL/GenBank/DDBJ databases">
        <title>Draft Genome Sequences of Six Type Strains of the Genus Massilia.</title>
        <authorList>
            <person name="Miess H."/>
            <person name="Frediansyah A."/>
            <person name="Goeker M."/>
            <person name="Gross H."/>
        </authorList>
    </citation>
    <scope>NUCLEOTIDE SEQUENCE [LARGE SCALE GENOMIC DNA]</scope>
    <source>
        <strain evidence="7 8">DSM 17513</strain>
    </source>
</reference>
<comment type="function">
    <text evidence="4">Involved in the assembly of lipopolysaccharide (LPS). Required for the translocation of LPS from the inner membrane to the outer membrane.</text>
</comment>
<evidence type="ECO:0000259" key="6">
    <source>
        <dbReference type="Pfam" id="PF03968"/>
    </source>
</evidence>
<keyword evidence="2 4" id="KW-0732">Signal</keyword>
<keyword evidence="3 4" id="KW-0574">Periplasm</keyword>
<organism evidence="7 8">
    <name type="scientific">Pseudoduganella dura</name>
    <dbReference type="NCBI Taxonomy" id="321982"/>
    <lineage>
        <taxon>Bacteria</taxon>
        <taxon>Pseudomonadati</taxon>
        <taxon>Pseudomonadota</taxon>
        <taxon>Betaproteobacteria</taxon>
        <taxon>Burkholderiales</taxon>
        <taxon>Oxalobacteraceae</taxon>
        <taxon>Telluria group</taxon>
        <taxon>Pseudoduganella</taxon>
    </lineage>
</organism>
<name>A0A6I3XBE8_9BURK</name>
<comment type="caution">
    <text evidence="7">The sequence shown here is derived from an EMBL/GenBank/DDBJ whole genome shotgun (WGS) entry which is preliminary data.</text>
</comment>
<dbReference type="GO" id="GO:0017089">
    <property type="term" value="F:glycolipid transfer activity"/>
    <property type="evidence" value="ECO:0007669"/>
    <property type="project" value="TreeGrafter"/>
</dbReference>
<evidence type="ECO:0000256" key="4">
    <source>
        <dbReference type="HAMAP-Rule" id="MF_01914"/>
    </source>
</evidence>
<dbReference type="GO" id="GO:0015920">
    <property type="term" value="P:lipopolysaccharide transport"/>
    <property type="evidence" value="ECO:0007669"/>
    <property type="project" value="UniProtKB-UniRule"/>
</dbReference>
<dbReference type="EMBL" id="WNWM01000002">
    <property type="protein sequence ID" value="MUI13006.1"/>
    <property type="molecule type" value="Genomic_DNA"/>
</dbReference>
<dbReference type="Gene3D" id="2.60.450.10">
    <property type="entry name" value="Lipopolysaccharide (LPS) transport protein A like domain"/>
    <property type="match status" value="1"/>
</dbReference>
<feature type="region of interest" description="Disordered" evidence="5">
    <location>
        <begin position="156"/>
        <end position="215"/>
    </location>
</feature>
<dbReference type="InterPro" id="IPR014340">
    <property type="entry name" value="LptA"/>
</dbReference>
<dbReference type="GO" id="GO:0001530">
    <property type="term" value="F:lipopolysaccharide binding"/>
    <property type="evidence" value="ECO:0007669"/>
    <property type="project" value="InterPro"/>
</dbReference>
<comment type="subcellular location">
    <subcellularLocation>
        <location evidence="4">Periplasm</location>
    </subcellularLocation>
</comment>
<dbReference type="OrthoDB" id="5294855at2"/>
<feature type="compositionally biased region" description="Low complexity" evidence="5">
    <location>
        <begin position="181"/>
        <end position="215"/>
    </location>
</feature>
<dbReference type="AlphaFoldDB" id="A0A6I3XBE8"/>
<dbReference type="NCBIfam" id="TIGR03002">
    <property type="entry name" value="outer_YhbN_LptA"/>
    <property type="match status" value="1"/>
</dbReference>
<accession>A0A6I3XBE8</accession>
<comment type="subunit">
    <text evidence="4">Component of the lipopolysaccharide transport and assembly complex.</text>
</comment>
<evidence type="ECO:0000256" key="2">
    <source>
        <dbReference type="ARBA" id="ARBA00022729"/>
    </source>
</evidence>
<feature type="domain" description="Organic solvent tolerance-like N-terminal" evidence="6">
    <location>
        <begin position="38"/>
        <end position="151"/>
    </location>
</feature>
<evidence type="ECO:0000256" key="5">
    <source>
        <dbReference type="SAM" id="MobiDB-lite"/>
    </source>
</evidence>